<dbReference type="Proteomes" id="UP001164539">
    <property type="component" value="Chromosome 14"/>
</dbReference>
<gene>
    <name evidence="1" type="ORF">OWV82_024678</name>
</gene>
<dbReference type="EMBL" id="CM051407">
    <property type="protein sequence ID" value="KAJ4701430.1"/>
    <property type="molecule type" value="Genomic_DNA"/>
</dbReference>
<name>A0ACC1WU66_MELAZ</name>
<accession>A0ACC1WU66</accession>
<organism evidence="1 2">
    <name type="scientific">Melia azedarach</name>
    <name type="common">Chinaberry tree</name>
    <dbReference type="NCBI Taxonomy" id="155640"/>
    <lineage>
        <taxon>Eukaryota</taxon>
        <taxon>Viridiplantae</taxon>
        <taxon>Streptophyta</taxon>
        <taxon>Embryophyta</taxon>
        <taxon>Tracheophyta</taxon>
        <taxon>Spermatophyta</taxon>
        <taxon>Magnoliopsida</taxon>
        <taxon>eudicotyledons</taxon>
        <taxon>Gunneridae</taxon>
        <taxon>Pentapetalae</taxon>
        <taxon>rosids</taxon>
        <taxon>malvids</taxon>
        <taxon>Sapindales</taxon>
        <taxon>Meliaceae</taxon>
        <taxon>Melia</taxon>
    </lineage>
</organism>
<evidence type="ECO:0000313" key="2">
    <source>
        <dbReference type="Proteomes" id="UP001164539"/>
    </source>
</evidence>
<evidence type="ECO:0000313" key="1">
    <source>
        <dbReference type="EMBL" id="KAJ4701430.1"/>
    </source>
</evidence>
<proteinExistence type="predicted"/>
<keyword evidence="2" id="KW-1185">Reference proteome</keyword>
<protein>
    <submittedName>
        <fullName evidence="1">Glucan endo-1,3-beta-glucosidase</fullName>
    </submittedName>
</protein>
<sequence>MDSTRFRLVSIPFLFIFYFLSPAVVSAFLGINYGLIADNLPPPEKAVLLVQSVGANKVKIFNADPRVIAAFANTGIELIVGLPNEYLKQMQNPDDALAWVTANIQAHLPASKIGCIVVGNEVLTLNDTVLRNFLVPAMQNILTALVQLRLDKQIAVTTTHALNVLESSYPPSSGSFRQDLLADISRIVNFHKQTGSPFLINAYPYFVYRSNPAQVSLDFVLFRSNYQGFADPESHLRYDNMLFAQIDAVYNALASLDARELSVHISETGWPSKGDENEAGATPELAREYNENLIKVVAERKGTPMRPDSDLNVYLFSLYNEDLKPGPTSERNFGLFKPEGKPAYPLSLGQESARNIGGMVYEHPPLLSPDGYYYYDISGYSVGENSHMVVGKLVFFVCLTSVVLVL</sequence>
<comment type="caution">
    <text evidence="1">The sequence shown here is derived from an EMBL/GenBank/DDBJ whole genome shotgun (WGS) entry which is preliminary data.</text>
</comment>
<reference evidence="1 2" key="1">
    <citation type="journal article" date="2023" name="Science">
        <title>Complex scaffold remodeling in plant triterpene biosynthesis.</title>
        <authorList>
            <person name="De La Pena R."/>
            <person name="Hodgson H."/>
            <person name="Liu J.C."/>
            <person name="Stephenson M.J."/>
            <person name="Martin A.C."/>
            <person name="Owen C."/>
            <person name="Harkess A."/>
            <person name="Leebens-Mack J."/>
            <person name="Jimenez L.E."/>
            <person name="Osbourn A."/>
            <person name="Sattely E.S."/>
        </authorList>
    </citation>
    <scope>NUCLEOTIDE SEQUENCE [LARGE SCALE GENOMIC DNA]</scope>
    <source>
        <strain evidence="2">cv. JPN11</strain>
        <tissue evidence="1">Leaf</tissue>
    </source>
</reference>